<dbReference type="Pfam" id="PF08532">
    <property type="entry name" value="Glyco_hydro_42M"/>
    <property type="match status" value="1"/>
</dbReference>
<dbReference type="InterPro" id="IPR029062">
    <property type="entry name" value="Class_I_gatase-like"/>
</dbReference>
<evidence type="ECO:0000256" key="4">
    <source>
        <dbReference type="ARBA" id="ARBA00022723"/>
    </source>
</evidence>
<evidence type="ECO:0000259" key="9">
    <source>
        <dbReference type="Pfam" id="PF08532"/>
    </source>
</evidence>
<evidence type="ECO:0000313" key="10">
    <source>
        <dbReference type="EMBL" id="MFB9831684.1"/>
    </source>
</evidence>
<dbReference type="SUPFAM" id="SSF52317">
    <property type="entry name" value="Class I glutamine amidotransferase-like"/>
    <property type="match status" value="1"/>
</dbReference>
<evidence type="ECO:0000256" key="5">
    <source>
        <dbReference type="ARBA" id="ARBA00022801"/>
    </source>
</evidence>
<feature type="domain" description="Beta-galactosidase trimerisation" evidence="9">
    <location>
        <begin position="437"/>
        <end position="594"/>
    </location>
</feature>
<reference evidence="10 11" key="1">
    <citation type="submission" date="2024-09" db="EMBL/GenBank/DDBJ databases">
        <authorList>
            <person name="Sun Q."/>
            <person name="Mori K."/>
        </authorList>
    </citation>
    <scope>NUCLEOTIDE SEQUENCE [LARGE SCALE GENOMIC DNA]</scope>
    <source>
        <strain evidence="10 11">TBRC 0563</strain>
    </source>
</reference>
<dbReference type="PANTHER" id="PTHR36447:SF2">
    <property type="entry name" value="BETA-GALACTOSIDASE YESZ"/>
    <property type="match status" value="1"/>
</dbReference>
<dbReference type="InterPro" id="IPR017853">
    <property type="entry name" value="GH"/>
</dbReference>
<organism evidence="10 11">
    <name type="scientific">Actinoallomurus acaciae</name>
    <dbReference type="NCBI Taxonomy" id="502577"/>
    <lineage>
        <taxon>Bacteria</taxon>
        <taxon>Bacillati</taxon>
        <taxon>Actinomycetota</taxon>
        <taxon>Actinomycetes</taxon>
        <taxon>Streptosporangiales</taxon>
        <taxon>Thermomonosporaceae</taxon>
        <taxon>Actinoallomurus</taxon>
    </lineage>
</organism>
<accession>A0ABV5Y9I5</accession>
<gene>
    <name evidence="10" type="ORF">ACFFNX_05710</name>
</gene>
<evidence type="ECO:0000256" key="2">
    <source>
        <dbReference type="ARBA" id="ARBA00005940"/>
    </source>
</evidence>
<protein>
    <recommendedName>
        <fullName evidence="3">beta-galactosidase</fullName>
        <ecNumber evidence="3">3.2.1.23</ecNumber>
    </recommendedName>
</protein>
<dbReference type="Proteomes" id="UP001589627">
    <property type="component" value="Unassembled WGS sequence"/>
</dbReference>
<dbReference type="Gene3D" id="3.20.20.80">
    <property type="entry name" value="Glycosidases"/>
    <property type="match status" value="1"/>
</dbReference>
<feature type="domain" description="Glycoside hydrolase family 42 N-terminal" evidence="8">
    <location>
        <begin position="14"/>
        <end position="382"/>
    </location>
</feature>
<dbReference type="PANTHER" id="PTHR36447">
    <property type="entry name" value="BETA-GALACTOSIDASE GANA"/>
    <property type="match status" value="1"/>
</dbReference>
<keyword evidence="11" id="KW-1185">Reference proteome</keyword>
<keyword evidence="5" id="KW-0378">Hydrolase</keyword>
<keyword evidence="4" id="KW-0479">Metal-binding</keyword>
<evidence type="ECO:0000259" key="8">
    <source>
        <dbReference type="Pfam" id="PF02449"/>
    </source>
</evidence>
<dbReference type="SUPFAM" id="SSF51445">
    <property type="entry name" value="(Trans)glycosidases"/>
    <property type="match status" value="1"/>
</dbReference>
<dbReference type="Pfam" id="PF02449">
    <property type="entry name" value="Glyco_hydro_42"/>
    <property type="match status" value="1"/>
</dbReference>
<dbReference type="EC" id="3.2.1.23" evidence="3"/>
<evidence type="ECO:0000256" key="6">
    <source>
        <dbReference type="ARBA" id="ARBA00022833"/>
    </source>
</evidence>
<keyword evidence="7" id="KW-0326">Glycosidase</keyword>
<sequence length="703" mass="77702">MILSSQYFRPPFPDRHRWRDDLQAMHETGLTHMYLWANWGWMEPEPGKLVFDDYDELIELATEAGLKIIINTIAEVQPAWIHREVPEAELVDHTGRRVSSTTLAYSNVGVMPGGCFDHPQISALSGRFLRELAGRYADAAALSAWDCWNEMRWSSQSDGYVCYCDHTLASFRQWLDARYDGLAGLSEAWRRRITSWDDVQPGRVAGRSYTELMEFQEFLTDRTAGQLRFRYDQIRSRDPDHPIAAHTAFPATYFTGTGFLPFEQALARGNDFDLAEIVDAFGSSQFPQWFDMAPSEFGARIESGRSAAGDRPYWVAELQGGAHRHGVAVTEPVPGPLQQRWVWTGYARGAKTVNFWCWRDEIFGREASGFGIVGDDGHAESRLAGLATTADVLRREERLLDGYRPAAASIAVAFSPACYRLDWAQAGADCDAAGPSLQGYLYALERLQLPYRVIDAGRAGSLDDLRVVIVPWAMIIEPPLAEALVPWVHAGGTLVLESEPDAYDRLGFYRYPGERPFANGLGITGRGRRPIRAPLLDFTLDGVSGGLRTANWIEVFDDTGEVLGTTEQGPAIVRSRVGTGQVIALGTHAGMAYERERYTDFERFLHAIAESAGALTAIRCSISDGDRLQWRFGRSGEVPMLFVTNAGPATTVTFTAPTGTFGAAGALRDLATGRRVDLAETGGRTELTLSLGDDGYAVLRTIG</sequence>
<evidence type="ECO:0000256" key="1">
    <source>
        <dbReference type="ARBA" id="ARBA00001412"/>
    </source>
</evidence>
<comment type="similarity">
    <text evidence="2">Belongs to the glycosyl hydrolase 42 family.</text>
</comment>
<name>A0ABV5Y9I5_9ACTN</name>
<evidence type="ECO:0000313" key="11">
    <source>
        <dbReference type="Proteomes" id="UP001589627"/>
    </source>
</evidence>
<dbReference type="InterPro" id="IPR013738">
    <property type="entry name" value="Beta_galactosidase_Trimer"/>
</dbReference>
<dbReference type="Gene3D" id="3.40.50.880">
    <property type="match status" value="1"/>
</dbReference>
<dbReference type="RefSeq" id="WP_378196270.1">
    <property type="nucleotide sequence ID" value="NZ_JBHLZP010000025.1"/>
</dbReference>
<comment type="caution">
    <text evidence="10">The sequence shown here is derived from an EMBL/GenBank/DDBJ whole genome shotgun (WGS) entry which is preliminary data.</text>
</comment>
<proteinExistence type="inferred from homology"/>
<dbReference type="EMBL" id="JBHLZP010000025">
    <property type="protein sequence ID" value="MFB9831684.1"/>
    <property type="molecule type" value="Genomic_DNA"/>
</dbReference>
<dbReference type="InterPro" id="IPR003476">
    <property type="entry name" value="Glyco_hydro_42"/>
</dbReference>
<keyword evidence="6" id="KW-0862">Zinc</keyword>
<evidence type="ECO:0000256" key="3">
    <source>
        <dbReference type="ARBA" id="ARBA00012756"/>
    </source>
</evidence>
<comment type="catalytic activity">
    <reaction evidence="1">
        <text>Hydrolysis of terminal non-reducing beta-D-galactose residues in beta-D-galactosides.</text>
        <dbReference type="EC" id="3.2.1.23"/>
    </reaction>
</comment>
<evidence type="ECO:0000256" key="7">
    <source>
        <dbReference type="ARBA" id="ARBA00023295"/>
    </source>
</evidence>
<dbReference type="InterPro" id="IPR013529">
    <property type="entry name" value="Glyco_hydro_42_N"/>
</dbReference>